<dbReference type="PRINTS" id="PR00344">
    <property type="entry name" value="BCTRLSENSOR"/>
</dbReference>
<keyword evidence="12" id="KW-0812">Transmembrane</keyword>
<keyword evidence="7" id="KW-0067">ATP-binding</keyword>
<dbReference type="GO" id="GO:0003700">
    <property type="term" value="F:DNA-binding transcription factor activity"/>
    <property type="evidence" value="ECO:0007669"/>
    <property type="project" value="InterPro"/>
</dbReference>
<gene>
    <name evidence="16" type="ORF">EZS27_014177</name>
</gene>
<name>A0A5J4RW01_9ZZZZ</name>
<dbReference type="EC" id="2.7.13.3" evidence="2"/>
<keyword evidence="9" id="KW-0805">Transcription regulation</keyword>
<dbReference type="FunFam" id="3.40.50.2300:FF:000138">
    <property type="entry name" value="Two-component system sensor histidine kinase/response regulator"/>
    <property type="match status" value="1"/>
</dbReference>
<evidence type="ECO:0000256" key="10">
    <source>
        <dbReference type="ARBA" id="ARBA00023163"/>
    </source>
</evidence>
<dbReference type="InterPro" id="IPR004358">
    <property type="entry name" value="Sig_transdc_His_kin-like_C"/>
</dbReference>
<organism evidence="16">
    <name type="scientific">termite gut metagenome</name>
    <dbReference type="NCBI Taxonomy" id="433724"/>
    <lineage>
        <taxon>unclassified sequences</taxon>
        <taxon>metagenomes</taxon>
        <taxon>organismal metagenomes</taxon>
    </lineage>
</organism>
<keyword evidence="12" id="KW-0472">Membrane</keyword>
<dbReference type="Pfam" id="PF00072">
    <property type="entry name" value="Response_reg"/>
    <property type="match status" value="1"/>
</dbReference>
<dbReference type="PANTHER" id="PTHR43547:SF2">
    <property type="entry name" value="HYBRID SIGNAL TRANSDUCTION HISTIDINE KINASE C"/>
    <property type="match status" value="1"/>
</dbReference>
<dbReference type="SMART" id="SM00448">
    <property type="entry name" value="REC"/>
    <property type="match status" value="1"/>
</dbReference>
<dbReference type="PROSITE" id="PS01124">
    <property type="entry name" value="HTH_ARAC_FAMILY_2"/>
    <property type="match status" value="1"/>
</dbReference>
<dbReference type="InterPro" id="IPR003594">
    <property type="entry name" value="HATPase_dom"/>
</dbReference>
<dbReference type="Pfam" id="PF13407">
    <property type="entry name" value="Peripla_BP_4"/>
    <property type="match status" value="1"/>
</dbReference>
<sequence length="827" mass="94129">MVEKAYAAGIPVVLVDRKIISDKYTAFIGADNYQIGKEVGNYIVKLFEGKGNIVELRGLDGSTPATERHQGFYSIIGNYPEIKLVYDADCAWLKDVAENKMEEALAAHSNIDLVFAHNDRMAMGAYNAAQRLDRAENIYFIGIDALPGNNGGIEQVLENKLKATFIYPTNGEKIIQLALDILQGKPYEKSNTLYTNVVDETNARVLKLQTDAIIEQEDKIKFLNERVNNYMSQYTTQRYLLLSAAIIVVLFIVFFIFIFQAYNTRDRLNVKLEKRNNEINEQKNLLETQRDQLIILSKQLEEATHAKLVFFTNISHEFRTPLTLISGPVNSLLSDKTINIEQRRLLTLVQKNIYVLLKLIDQIIDFRKYENGKLTLNLGLYDLQRQFIEWNESFAEMTKKKHLNFSFNVPDDVDFSMTVDIAKMERIYFNLLSNAFKFTPEKGTITVRLGKMRQDETDFAIIKVANLGKGISEADIQHIFDRFYQVDSHNAGSGIGLALAKAMVELHNGNISVDSAADGWITFTVIIPYLQNEYPVDEILPLNMSATDTEALENSVLNDYPSFQSEIFDDSAEENKYRILVVDDNADIRSYIKTVLNGKQYTVLEANDGEEGFQKAVKHTPDVIVSDVMMPKMDGIELCQKLKIELSTSHIPVILLTACSLDEQRIIGFKSGADDYISKPFNSDVLEVRIANLIESRKHLKECFRESLFTGNESKEINPTEKTFLGKLKELIEKNLADSELNVEDLGQYIGLSHTQLYRKVKSLTNLSPNELLRIMRLKKAYLLLSTTESSVSEIAYNVGFTSPSYFTKCFKDYYNESPTDFLKKIR</sequence>
<dbReference type="InterPro" id="IPR036097">
    <property type="entry name" value="HisK_dim/P_sf"/>
</dbReference>
<evidence type="ECO:0000256" key="6">
    <source>
        <dbReference type="ARBA" id="ARBA00022777"/>
    </source>
</evidence>
<dbReference type="CDD" id="cd17574">
    <property type="entry name" value="REC_OmpR"/>
    <property type="match status" value="1"/>
</dbReference>
<dbReference type="Pfam" id="PF00512">
    <property type="entry name" value="HisKA"/>
    <property type="match status" value="1"/>
</dbReference>
<dbReference type="CDD" id="cd00075">
    <property type="entry name" value="HATPase"/>
    <property type="match status" value="1"/>
</dbReference>
<dbReference type="GO" id="GO:0043565">
    <property type="term" value="F:sequence-specific DNA binding"/>
    <property type="evidence" value="ECO:0007669"/>
    <property type="project" value="InterPro"/>
</dbReference>
<dbReference type="InterPro" id="IPR011006">
    <property type="entry name" value="CheY-like_superfamily"/>
</dbReference>
<evidence type="ECO:0000259" key="13">
    <source>
        <dbReference type="PROSITE" id="PS01124"/>
    </source>
</evidence>
<evidence type="ECO:0000256" key="3">
    <source>
        <dbReference type="ARBA" id="ARBA00022553"/>
    </source>
</evidence>
<keyword evidence="3" id="KW-0597">Phosphoprotein</keyword>
<dbReference type="SUPFAM" id="SSF47384">
    <property type="entry name" value="Homodimeric domain of signal transducing histidine kinase"/>
    <property type="match status" value="1"/>
</dbReference>
<keyword evidence="4 16" id="KW-0808">Transferase</keyword>
<feature type="domain" description="HTH araC/xylS-type" evidence="13">
    <location>
        <begin position="726"/>
        <end position="825"/>
    </location>
</feature>
<comment type="catalytic activity">
    <reaction evidence="1">
        <text>ATP + protein L-histidine = ADP + protein N-phospho-L-histidine.</text>
        <dbReference type="EC" id="2.7.13.3"/>
    </reaction>
</comment>
<evidence type="ECO:0000256" key="1">
    <source>
        <dbReference type="ARBA" id="ARBA00000085"/>
    </source>
</evidence>
<feature type="coiled-coil region" evidence="11">
    <location>
        <begin position="265"/>
        <end position="306"/>
    </location>
</feature>
<evidence type="ECO:0000256" key="2">
    <source>
        <dbReference type="ARBA" id="ARBA00012438"/>
    </source>
</evidence>
<feature type="coiled-coil region" evidence="11">
    <location>
        <begin position="206"/>
        <end position="233"/>
    </location>
</feature>
<evidence type="ECO:0000256" key="12">
    <source>
        <dbReference type="SAM" id="Phobius"/>
    </source>
</evidence>
<reference evidence="16" key="1">
    <citation type="submission" date="2019-03" db="EMBL/GenBank/DDBJ databases">
        <title>Single cell metagenomics reveals metabolic interactions within the superorganism composed of flagellate Streblomastix strix and complex community of Bacteroidetes bacteria on its surface.</title>
        <authorList>
            <person name="Treitli S.C."/>
            <person name="Kolisko M."/>
            <person name="Husnik F."/>
            <person name="Keeling P."/>
            <person name="Hampl V."/>
        </authorList>
    </citation>
    <scope>NUCLEOTIDE SEQUENCE</scope>
    <source>
        <strain evidence="16">STM</strain>
    </source>
</reference>
<dbReference type="InterPro" id="IPR025997">
    <property type="entry name" value="SBP_2_dom"/>
</dbReference>
<dbReference type="CDD" id="cd06308">
    <property type="entry name" value="PBP1_sensor_kinase-like"/>
    <property type="match status" value="1"/>
</dbReference>
<protein>
    <recommendedName>
        <fullName evidence="2">histidine kinase</fullName>
        <ecNumber evidence="2">2.7.13.3</ecNumber>
    </recommendedName>
</protein>
<dbReference type="FunFam" id="1.10.287.130:FF:000045">
    <property type="entry name" value="Two-component system sensor histidine kinase/response regulator"/>
    <property type="match status" value="1"/>
</dbReference>
<dbReference type="InterPro" id="IPR036890">
    <property type="entry name" value="HATPase_C_sf"/>
</dbReference>
<dbReference type="PANTHER" id="PTHR43547">
    <property type="entry name" value="TWO-COMPONENT HISTIDINE KINASE"/>
    <property type="match status" value="1"/>
</dbReference>
<dbReference type="SUPFAM" id="SSF52172">
    <property type="entry name" value="CheY-like"/>
    <property type="match status" value="1"/>
</dbReference>
<keyword evidence="11" id="KW-0175">Coiled coil</keyword>
<dbReference type="SUPFAM" id="SSF46689">
    <property type="entry name" value="Homeodomain-like"/>
    <property type="match status" value="1"/>
</dbReference>
<feature type="domain" description="Histidine kinase" evidence="14">
    <location>
        <begin position="313"/>
        <end position="531"/>
    </location>
</feature>
<dbReference type="InterPro" id="IPR001789">
    <property type="entry name" value="Sig_transdc_resp-reg_receiver"/>
</dbReference>
<evidence type="ECO:0000256" key="4">
    <source>
        <dbReference type="ARBA" id="ARBA00022679"/>
    </source>
</evidence>
<keyword evidence="5" id="KW-0547">Nucleotide-binding</keyword>
<evidence type="ECO:0000259" key="14">
    <source>
        <dbReference type="PROSITE" id="PS50109"/>
    </source>
</evidence>
<dbReference type="InterPro" id="IPR018060">
    <property type="entry name" value="HTH_AraC"/>
</dbReference>
<dbReference type="PROSITE" id="PS50110">
    <property type="entry name" value="RESPONSE_REGULATORY"/>
    <property type="match status" value="1"/>
</dbReference>
<dbReference type="Gene3D" id="3.30.565.10">
    <property type="entry name" value="Histidine kinase-like ATPase, C-terminal domain"/>
    <property type="match status" value="1"/>
</dbReference>
<dbReference type="SMART" id="SM00387">
    <property type="entry name" value="HATPase_c"/>
    <property type="match status" value="1"/>
</dbReference>
<dbReference type="SMART" id="SM00388">
    <property type="entry name" value="HisKA"/>
    <property type="match status" value="1"/>
</dbReference>
<evidence type="ECO:0000256" key="11">
    <source>
        <dbReference type="SAM" id="Coils"/>
    </source>
</evidence>
<dbReference type="Pfam" id="PF02518">
    <property type="entry name" value="HATPase_c"/>
    <property type="match status" value="1"/>
</dbReference>
<dbReference type="CDD" id="cd00082">
    <property type="entry name" value="HisKA"/>
    <property type="match status" value="1"/>
</dbReference>
<dbReference type="InterPro" id="IPR005467">
    <property type="entry name" value="His_kinase_dom"/>
</dbReference>
<dbReference type="Gene3D" id="6.10.250.850">
    <property type="match status" value="1"/>
</dbReference>
<evidence type="ECO:0000256" key="7">
    <source>
        <dbReference type="ARBA" id="ARBA00022840"/>
    </source>
</evidence>
<proteinExistence type="predicted"/>
<dbReference type="Gene3D" id="3.40.50.2300">
    <property type="match status" value="3"/>
</dbReference>
<evidence type="ECO:0000256" key="9">
    <source>
        <dbReference type="ARBA" id="ARBA00023015"/>
    </source>
</evidence>
<dbReference type="SMART" id="SM00342">
    <property type="entry name" value="HTH_ARAC"/>
    <property type="match status" value="1"/>
</dbReference>
<dbReference type="AlphaFoldDB" id="A0A5J4RW01"/>
<dbReference type="PROSITE" id="PS50109">
    <property type="entry name" value="HIS_KIN"/>
    <property type="match status" value="1"/>
</dbReference>
<comment type="caution">
    <text evidence="16">The sequence shown here is derived from an EMBL/GenBank/DDBJ whole genome shotgun (WGS) entry which is preliminary data.</text>
</comment>
<dbReference type="InterPro" id="IPR028082">
    <property type="entry name" value="Peripla_BP_I"/>
</dbReference>
<feature type="transmembrane region" description="Helical" evidence="12">
    <location>
        <begin position="239"/>
        <end position="262"/>
    </location>
</feature>
<evidence type="ECO:0000256" key="5">
    <source>
        <dbReference type="ARBA" id="ARBA00022741"/>
    </source>
</evidence>
<keyword evidence="8" id="KW-0902">Two-component regulatory system</keyword>
<dbReference type="FunFam" id="3.30.565.10:FF:000037">
    <property type="entry name" value="Hybrid sensor histidine kinase/response regulator"/>
    <property type="match status" value="1"/>
</dbReference>
<dbReference type="Pfam" id="PF12833">
    <property type="entry name" value="HTH_18"/>
    <property type="match status" value="1"/>
</dbReference>
<dbReference type="InterPro" id="IPR003661">
    <property type="entry name" value="HisK_dim/P_dom"/>
</dbReference>
<dbReference type="GO" id="GO:0005524">
    <property type="term" value="F:ATP binding"/>
    <property type="evidence" value="ECO:0007669"/>
    <property type="project" value="UniProtKB-KW"/>
</dbReference>
<dbReference type="EMBL" id="SNRY01000673">
    <property type="protein sequence ID" value="KAA6337748.1"/>
    <property type="molecule type" value="Genomic_DNA"/>
</dbReference>
<evidence type="ECO:0000256" key="8">
    <source>
        <dbReference type="ARBA" id="ARBA00023012"/>
    </source>
</evidence>
<dbReference type="GO" id="GO:0000155">
    <property type="term" value="F:phosphorelay sensor kinase activity"/>
    <property type="evidence" value="ECO:0007669"/>
    <property type="project" value="InterPro"/>
</dbReference>
<dbReference type="Gene3D" id="1.10.287.130">
    <property type="match status" value="1"/>
</dbReference>
<dbReference type="InterPro" id="IPR009057">
    <property type="entry name" value="Homeodomain-like_sf"/>
</dbReference>
<keyword evidence="10" id="KW-0804">Transcription</keyword>
<dbReference type="Gene3D" id="1.10.10.60">
    <property type="entry name" value="Homeodomain-like"/>
    <property type="match status" value="1"/>
</dbReference>
<feature type="domain" description="Response regulatory" evidence="15">
    <location>
        <begin position="578"/>
        <end position="694"/>
    </location>
</feature>
<keyword evidence="12" id="KW-1133">Transmembrane helix</keyword>
<evidence type="ECO:0000259" key="15">
    <source>
        <dbReference type="PROSITE" id="PS50110"/>
    </source>
</evidence>
<accession>A0A5J4RW01</accession>
<dbReference type="SUPFAM" id="SSF53822">
    <property type="entry name" value="Periplasmic binding protein-like I"/>
    <property type="match status" value="1"/>
</dbReference>
<dbReference type="SUPFAM" id="SSF55874">
    <property type="entry name" value="ATPase domain of HSP90 chaperone/DNA topoisomerase II/histidine kinase"/>
    <property type="match status" value="1"/>
</dbReference>
<keyword evidence="6 16" id="KW-0418">Kinase</keyword>
<evidence type="ECO:0000313" key="16">
    <source>
        <dbReference type="EMBL" id="KAA6337748.1"/>
    </source>
</evidence>